<feature type="compositionally biased region" description="Polar residues" evidence="1">
    <location>
        <begin position="39"/>
        <end position="48"/>
    </location>
</feature>
<feature type="compositionally biased region" description="Low complexity" evidence="1">
    <location>
        <begin position="75"/>
        <end position="87"/>
    </location>
</feature>
<organism evidence="3 4">
    <name type="scientific">Malassezia sympodialis (strain ATCC 42132)</name>
    <name type="common">Atopic eczema-associated yeast</name>
    <dbReference type="NCBI Taxonomy" id="1230383"/>
    <lineage>
        <taxon>Eukaryota</taxon>
        <taxon>Fungi</taxon>
        <taxon>Dikarya</taxon>
        <taxon>Basidiomycota</taxon>
        <taxon>Ustilaginomycotina</taxon>
        <taxon>Malasseziomycetes</taxon>
        <taxon>Malasseziales</taxon>
        <taxon>Malasseziaceae</taxon>
        <taxon>Malassezia</taxon>
    </lineage>
</organism>
<dbReference type="GO" id="GO:0003729">
    <property type="term" value="F:mRNA binding"/>
    <property type="evidence" value="ECO:0007669"/>
    <property type="project" value="TreeGrafter"/>
</dbReference>
<dbReference type="InterPro" id="IPR045168">
    <property type="entry name" value="YTH_prot"/>
</dbReference>
<gene>
    <name evidence="3" type="ORF">MSYG_4492</name>
</gene>
<dbReference type="OrthoDB" id="6103986at2759"/>
<dbReference type="VEuPathDB" id="FungiDB:MSYG_4492"/>
<feature type="compositionally biased region" description="Low complexity" evidence="1">
    <location>
        <begin position="226"/>
        <end position="248"/>
    </location>
</feature>
<feature type="region of interest" description="Disordered" evidence="1">
    <location>
        <begin position="210"/>
        <end position="257"/>
    </location>
</feature>
<dbReference type="STRING" id="1230383.A0A1M8ACD7"/>
<dbReference type="Gene3D" id="3.30.70.330">
    <property type="match status" value="1"/>
</dbReference>
<name>A0A1M8ACD7_MALS4</name>
<feature type="region of interest" description="Disordered" evidence="1">
    <location>
        <begin position="316"/>
        <end position="386"/>
    </location>
</feature>
<protein>
    <recommendedName>
        <fullName evidence="2">YTH domain-containing protein</fullName>
    </recommendedName>
</protein>
<dbReference type="InterPro" id="IPR007275">
    <property type="entry name" value="YTH_domain"/>
</dbReference>
<dbReference type="Gene3D" id="3.10.590.10">
    <property type="entry name" value="ph1033 like domains"/>
    <property type="match status" value="2"/>
</dbReference>
<evidence type="ECO:0000259" key="2">
    <source>
        <dbReference type="PROSITE" id="PS50882"/>
    </source>
</evidence>
<dbReference type="EMBL" id="LT671828">
    <property type="protein sequence ID" value="SHO80136.1"/>
    <property type="molecule type" value="Genomic_DNA"/>
</dbReference>
<dbReference type="InterPro" id="IPR057720">
    <property type="entry name" value="RRM_YTH1"/>
</dbReference>
<dbReference type="InterPro" id="IPR012677">
    <property type="entry name" value="Nucleotide-bd_a/b_plait_sf"/>
</dbReference>
<dbReference type="CDD" id="cd00590">
    <property type="entry name" value="RRM_SF"/>
    <property type="match status" value="1"/>
</dbReference>
<dbReference type="OMA" id="HANAFEP"/>
<dbReference type="Pfam" id="PF04146">
    <property type="entry name" value="YTH"/>
    <property type="match status" value="1"/>
</dbReference>
<dbReference type="Proteomes" id="UP000186303">
    <property type="component" value="Chromosome 8"/>
</dbReference>
<accession>A0A1M8ACD7</accession>
<dbReference type="SUPFAM" id="SSF54928">
    <property type="entry name" value="RNA-binding domain, RBD"/>
    <property type="match status" value="1"/>
</dbReference>
<dbReference type="Pfam" id="PF25701">
    <property type="entry name" value="RRM_YTH1"/>
    <property type="match status" value="1"/>
</dbReference>
<proteinExistence type="predicted"/>
<feature type="region of interest" description="Disordered" evidence="1">
    <location>
        <begin position="27"/>
        <end position="106"/>
    </location>
</feature>
<dbReference type="InterPro" id="IPR035979">
    <property type="entry name" value="RBD_domain_sf"/>
</dbReference>
<evidence type="ECO:0000256" key="1">
    <source>
        <dbReference type="SAM" id="MobiDB-lite"/>
    </source>
</evidence>
<reference evidence="4" key="1">
    <citation type="journal article" date="2017" name="Nucleic Acids Res.">
        <title>Proteogenomics produces comprehensive and highly accurate protein-coding gene annotation in a complete genome assembly of Malassezia sympodialis.</title>
        <authorList>
            <person name="Zhu Y."/>
            <person name="Engstroem P.G."/>
            <person name="Tellgren-Roth C."/>
            <person name="Baudo C.D."/>
            <person name="Kennell J.C."/>
            <person name="Sun S."/>
            <person name="Billmyre R.B."/>
            <person name="Schroeder M.S."/>
            <person name="Andersson A."/>
            <person name="Holm T."/>
            <person name="Sigurgeirsson B."/>
            <person name="Wu G."/>
            <person name="Sankaranarayanan S.R."/>
            <person name="Siddharthan R."/>
            <person name="Sanyal K."/>
            <person name="Lundeberg J."/>
            <person name="Nystedt B."/>
            <person name="Boekhout T."/>
            <person name="Dawson T.L. Jr."/>
            <person name="Heitman J."/>
            <person name="Scheynius A."/>
            <person name="Lehtioe J."/>
        </authorList>
    </citation>
    <scope>NUCLEOTIDE SEQUENCE [LARGE SCALE GENOMIC DNA]</scope>
    <source>
        <strain evidence="4">ATCC 42132</strain>
    </source>
</reference>
<dbReference type="AlphaFoldDB" id="A0A1M8ACD7"/>
<dbReference type="PANTHER" id="PTHR12357">
    <property type="entry name" value="YTH YT521-B HOMOLOGY DOMAIN-CONTAINING"/>
    <property type="match status" value="1"/>
</dbReference>
<evidence type="ECO:0000313" key="3">
    <source>
        <dbReference type="EMBL" id="SHO80136.1"/>
    </source>
</evidence>
<dbReference type="PROSITE" id="PS50882">
    <property type="entry name" value="YTH"/>
    <property type="match status" value="1"/>
</dbReference>
<keyword evidence="4" id="KW-1185">Reference proteome</keyword>
<feature type="compositionally biased region" description="Polar residues" evidence="1">
    <location>
        <begin position="330"/>
        <end position="347"/>
    </location>
</feature>
<feature type="compositionally biased region" description="Basic residues" evidence="1">
    <location>
        <begin position="320"/>
        <end position="329"/>
    </location>
</feature>
<evidence type="ECO:0000313" key="4">
    <source>
        <dbReference type="Proteomes" id="UP000186303"/>
    </source>
</evidence>
<feature type="domain" description="YTH" evidence="2">
    <location>
        <begin position="564"/>
        <end position="807"/>
    </location>
</feature>
<dbReference type="CDD" id="cd21134">
    <property type="entry name" value="YTH"/>
    <property type="match status" value="1"/>
</dbReference>
<sequence>MQKVSKGPKDTLANFASTATYTTAASEFDLDHSEDPSPSVHSNENPVVSKQDFQDGLSPNFTTSDTKDSPLGHCSNHPSPSSNVVSPGESHANAFEPSLDSSYVQGPSPAEAYPSYYFYGYYPSDPSLGYPPPFSANDFTSYTREEGPWSAESIEEPARTGMYPSPTAMVTPVPVGVYYSMPVYQRQVCYTGPSGVPMVGIPMAHAFPGTTSSSGPNTEHPYGGQSPTPSYRSGPYPSSGPSLLNPSSQAFHPTMPTNREGLGHYVYHDPRYFPYTPGGMHPMAPLMHPPVPLPSGYPVPPYEWTSYPDRAIHVPSRRASAPHRRRKSTAHPSHCSSTSSLATTSGDPDSRDTATDVNHIISSQEAIPETKEALSPSLTTKSSSQALSGAASANQLHGTRSDYVMWCGNVPSDATLDELWSFFGKLSLSSSETHTSESPESSHGILSIFIISRSSCAFVNYKSQEHLDRACTYFQGKTIRAKPNCPRLVCRPRKLEDAEYAGVAAQRGKGVHTSWYRQQCKLIQEANIQASQDGIDAGDDSDANSTHSFTSTNSSLLRQPLFAHRFFILKSRTREALETALETHVWCTQPHNEPVLDQAFRNSEVVTLFFSENFSGQFFGFANMASSPGKTQTSLDPPQTTLASQSMNDTYGAAAISSSDEQTEKAEALETNCASPTLSICSSVSATPSGIAEQQIRRDLVASAKHHNQSLEDMGDQTASLSTNKDFIAPMRENDEAPIPQSETFIHESRTLQVGQPFNLEWKITKPLPFSEIHNLRNPWRDNRLIKVSRDGTELEPNIGRQLMAIWEAYLSQDN</sequence>